<dbReference type="EMBL" id="VFPE01000001">
    <property type="protein sequence ID" value="TQM34831.1"/>
    <property type="molecule type" value="Genomic_DNA"/>
</dbReference>
<name>A0A543FLV5_9MICO</name>
<comment type="caution">
    <text evidence="1">The sequence shown here is derived from an EMBL/GenBank/DDBJ whole genome shotgun (WGS) entry which is preliminary data.</text>
</comment>
<evidence type="ECO:0000313" key="1">
    <source>
        <dbReference type="EMBL" id="TQM34831.1"/>
    </source>
</evidence>
<sequence>MLNFLNHFSVPGVDHVTVYHDDQDPNLYYTVPELPSLLTRDDGSPSFTLISFARDFTLLADSASQLPTAETEGGLLQLTTSLEVSDADQQTIREYIAGGMDGIPRPSLRGRRLILLRPGAAVGRDIKLAYPTWVDGKVAFHLFPSGGDTFVKALQGSEKPSLVASNLASYTALLGQEGLRLIRSSIEDGWSPGTINYDMSFVARIPSLSVKVWGESHDVYQEIKDHTTVTETYRSGNRVRTYQYPQVSSLDELRDISTSLHIEYDVGDFRGGGEGEDPTKALEDVVFTMVQQLITTRFLSPGFEPGLKAEKLGTDPLAHGGGEKMPAGNQLWLKDFEQSMDVKIDFTFSGSTNFLVEKHPNSELFALVGKEQVKKSIIEADLSKPYFTLLDVPVQVTADFDRDPIAAIKVFLEYDHEDEKGAGRKRQVEEFLFDANEDRYFFRTVMARAADGTPKDTYTYRSEIIYKASATSEKLAPVTTNDRNLIIGYDQLNCVNVAVYWGAIPTDAVQQVQVSFRYPGVQLPSATADVVLRLDAPQGSWFTYTGENASPEYEYDVTFFMADGQRIALPTQKASTQRLIINAPFEDKLAATFVPQGTFPPVASIVVTTKYVDGDYEVGDVHPFTAAGEVWEWRIDLRDRAKRTFQYRVDVTYADGSSSTGEWQEGAEGTVLVGDVARDMLKVEIVTDLVDMTKWKLVIVRLAYDAGDGTTAEHIVKLTAAPPAAGDLVWTVPITDPARRGYTYQIQAFGNAGERHLVEPTPATDPLLVLEF</sequence>
<reference evidence="1 2" key="1">
    <citation type="submission" date="2019-06" db="EMBL/GenBank/DDBJ databases">
        <title>Sequencing the genomes of 1000 actinobacteria strains.</title>
        <authorList>
            <person name="Klenk H.-P."/>
        </authorList>
    </citation>
    <scope>NUCLEOTIDE SEQUENCE [LARGE SCALE GENOMIC DNA]</scope>
    <source>
        <strain evidence="1 2">DSM 105492</strain>
    </source>
</reference>
<keyword evidence="2" id="KW-1185">Reference proteome</keyword>
<dbReference type="RefSeq" id="WP_141893390.1">
    <property type="nucleotide sequence ID" value="NZ_BAABLH010000005.1"/>
</dbReference>
<gene>
    <name evidence="1" type="ORF">FB391_1124</name>
</gene>
<accession>A0A543FLV5</accession>
<protein>
    <submittedName>
        <fullName evidence="1">Uncharacterized protein</fullName>
    </submittedName>
</protein>
<dbReference type="AlphaFoldDB" id="A0A543FLV5"/>
<evidence type="ECO:0000313" key="2">
    <source>
        <dbReference type="Proteomes" id="UP000320235"/>
    </source>
</evidence>
<organism evidence="1 2">
    <name type="scientific">Microbacterium kyungheense</name>
    <dbReference type="NCBI Taxonomy" id="1263636"/>
    <lineage>
        <taxon>Bacteria</taxon>
        <taxon>Bacillati</taxon>
        <taxon>Actinomycetota</taxon>
        <taxon>Actinomycetes</taxon>
        <taxon>Micrococcales</taxon>
        <taxon>Microbacteriaceae</taxon>
        <taxon>Microbacterium</taxon>
    </lineage>
</organism>
<proteinExistence type="predicted"/>
<dbReference type="Proteomes" id="UP000320235">
    <property type="component" value="Unassembled WGS sequence"/>
</dbReference>
<dbReference type="OrthoDB" id="8476783at2"/>